<feature type="chain" id="PRO_5045875391" evidence="4">
    <location>
        <begin position="21"/>
        <end position="579"/>
    </location>
</feature>
<dbReference type="Pfam" id="PF03865">
    <property type="entry name" value="ShlB"/>
    <property type="match status" value="1"/>
</dbReference>
<proteinExistence type="predicted"/>
<evidence type="ECO:0000313" key="7">
    <source>
        <dbReference type="EMBL" id="MBR0560738.1"/>
    </source>
</evidence>
<dbReference type="Gene3D" id="2.40.160.50">
    <property type="entry name" value="membrane protein fhac: a member of the omp85/tpsb transporter family"/>
    <property type="match status" value="1"/>
</dbReference>
<keyword evidence="2" id="KW-0812">Transmembrane</keyword>
<evidence type="ECO:0000259" key="6">
    <source>
        <dbReference type="Pfam" id="PF08479"/>
    </source>
</evidence>
<sequence>MRTSSSLLALFLLSTTGAVAQTVIPFRSTGDITPSSDLLSLPARHVAPMAQDTSPTVEHQTPQNEDAIVIPTLNHINVTVTAGPDARPIGSETQEYILSGIFSDFVGKPMSIKQLDILTQRINAAYRLSNEPFAYAYIPPQTVRDGVLTLLIRKYTIGQIHVTGNRWFSKNLIQYESGLTSGTIPNFNEVQSDLDWLNRNPFRSAEIIFSPGAKTGETDADIYTADRFPIYMFGGASNQNDPSLGRNGWFWGGSVGNFLGLDQILTYQYTKTTTNRFFNHAVAWHIPISPRDSFLMFGNYAKAHPFSQKPFSNYGGGSSVSFRWMHMVQHVAFGGAFGLDGTIQLGYDWKNANSYQKIGPKDVIIGNADTNQFVFLYSGSIQDPYGKTEFTNQMAYGFPGLTRRNNQPAYQTIAPGSSPNYFYDRLTLGRSFPLTHSLNANFHITHQQATKNLLYSEQVSLGAQGTVRGYYLNTTFGSISTYFNAELATKTFSLMGLMNPKAHKDETTLTLFWDYGNNRQVHQVVAGVHSVTLSSVGLAATSKINHWLTGTFDVGWRLRRARSIGAKGACVDYNMTVGF</sequence>
<feature type="signal peptide" evidence="4">
    <location>
        <begin position="1"/>
        <end position="20"/>
    </location>
</feature>
<protein>
    <submittedName>
        <fullName evidence="7">ShlB/FhaC/HecB family hemolysin secretion/activation protein</fullName>
    </submittedName>
</protein>
<evidence type="ECO:0000313" key="8">
    <source>
        <dbReference type="Proteomes" id="UP000677812"/>
    </source>
</evidence>
<comment type="caution">
    <text evidence="7">The sequence shown here is derived from an EMBL/GenBank/DDBJ whole genome shotgun (WGS) entry which is preliminary data.</text>
</comment>
<keyword evidence="4" id="KW-0732">Signal</keyword>
<evidence type="ECO:0000256" key="2">
    <source>
        <dbReference type="ARBA" id="ARBA00022692"/>
    </source>
</evidence>
<dbReference type="PANTHER" id="PTHR34597:SF3">
    <property type="entry name" value="OUTER MEMBRANE TRANSPORTER CDIB"/>
    <property type="match status" value="1"/>
</dbReference>
<dbReference type="RefSeq" id="WP_211683419.1">
    <property type="nucleotide sequence ID" value="NZ_JAGRQH010000018.1"/>
</dbReference>
<evidence type="ECO:0000256" key="4">
    <source>
        <dbReference type="SAM" id="SignalP"/>
    </source>
</evidence>
<keyword evidence="1" id="KW-0472">Membrane</keyword>
<dbReference type="EMBL" id="JAGRQH010000018">
    <property type="protein sequence ID" value="MBR0560738.1"/>
    <property type="molecule type" value="Genomic_DNA"/>
</dbReference>
<dbReference type="PANTHER" id="PTHR34597">
    <property type="entry name" value="SLR1661 PROTEIN"/>
    <property type="match status" value="1"/>
</dbReference>
<dbReference type="InterPro" id="IPR051544">
    <property type="entry name" value="TPS_OM_transporter"/>
</dbReference>
<dbReference type="InterPro" id="IPR005565">
    <property type="entry name" value="Hemolysn_activator_HlyB_C"/>
</dbReference>
<evidence type="ECO:0000256" key="3">
    <source>
        <dbReference type="ARBA" id="ARBA00023237"/>
    </source>
</evidence>
<reference evidence="7 8" key="1">
    <citation type="submission" date="2021-04" db="EMBL/GenBank/DDBJ databases">
        <title>The complete genome sequence of Neokomagataea sp. TBRC 2177.</title>
        <authorList>
            <person name="Charoenyingcharoen P."/>
            <person name="Yukphan P."/>
        </authorList>
    </citation>
    <scope>NUCLEOTIDE SEQUENCE [LARGE SCALE GENOMIC DNA]</scope>
    <source>
        <strain evidence="7 8">TBRC 2177</strain>
    </source>
</reference>
<feature type="domain" description="Polypeptide-transport-associated ShlB-type" evidence="6">
    <location>
        <begin position="100"/>
        <end position="152"/>
    </location>
</feature>
<dbReference type="Pfam" id="PF08479">
    <property type="entry name" value="POTRA_2"/>
    <property type="match status" value="1"/>
</dbReference>
<dbReference type="Gene3D" id="3.10.20.310">
    <property type="entry name" value="membrane protein fhac"/>
    <property type="match status" value="1"/>
</dbReference>
<feature type="domain" description="Haemolysin activator HlyB C-terminal" evidence="5">
    <location>
        <begin position="216"/>
        <end position="522"/>
    </location>
</feature>
<evidence type="ECO:0000259" key="5">
    <source>
        <dbReference type="Pfam" id="PF03865"/>
    </source>
</evidence>
<gene>
    <name evidence="7" type="ORF">KB213_11835</name>
</gene>
<evidence type="ECO:0000256" key="1">
    <source>
        <dbReference type="ARBA" id="ARBA00022452"/>
    </source>
</evidence>
<dbReference type="InterPro" id="IPR013686">
    <property type="entry name" value="Polypept-transport_assoc_ShlB"/>
</dbReference>
<keyword evidence="3" id="KW-0998">Cell outer membrane</keyword>
<accession>A0ABS5EB19</accession>
<keyword evidence="8" id="KW-1185">Reference proteome</keyword>
<name>A0ABS5EB19_9PROT</name>
<dbReference type="Proteomes" id="UP000677812">
    <property type="component" value="Unassembled WGS sequence"/>
</dbReference>
<organism evidence="7 8">
    <name type="scientific">Neokomagataea anthophila</name>
    <dbReference type="NCBI Taxonomy" id="2826925"/>
    <lineage>
        <taxon>Bacteria</taxon>
        <taxon>Pseudomonadati</taxon>
        <taxon>Pseudomonadota</taxon>
        <taxon>Alphaproteobacteria</taxon>
        <taxon>Acetobacterales</taxon>
        <taxon>Acetobacteraceae</taxon>
        <taxon>Neokomagataea</taxon>
    </lineage>
</organism>
<keyword evidence="1" id="KW-1134">Transmembrane beta strand</keyword>